<gene>
    <name evidence="2" type="ORF">Z520_00145</name>
</gene>
<name>A0A0D2L346_9EURO</name>
<dbReference type="Proteomes" id="UP000053411">
    <property type="component" value="Unassembled WGS sequence"/>
</dbReference>
<evidence type="ECO:0000313" key="3">
    <source>
        <dbReference type="Proteomes" id="UP000053411"/>
    </source>
</evidence>
<evidence type="ECO:0000313" key="2">
    <source>
        <dbReference type="EMBL" id="KIY03454.1"/>
    </source>
</evidence>
<evidence type="ECO:0000259" key="1">
    <source>
        <dbReference type="Pfam" id="PF17111"/>
    </source>
</evidence>
<organism evidence="2 3">
    <name type="scientific">Fonsecaea multimorphosa CBS 102226</name>
    <dbReference type="NCBI Taxonomy" id="1442371"/>
    <lineage>
        <taxon>Eukaryota</taxon>
        <taxon>Fungi</taxon>
        <taxon>Dikarya</taxon>
        <taxon>Ascomycota</taxon>
        <taxon>Pezizomycotina</taxon>
        <taxon>Eurotiomycetes</taxon>
        <taxon>Chaetothyriomycetidae</taxon>
        <taxon>Chaetothyriales</taxon>
        <taxon>Herpotrichiellaceae</taxon>
        <taxon>Fonsecaea</taxon>
    </lineage>
</organism>
<proteinExistence type="predicted"/>
<dbReference type="VEuPathDB" id="FungiDB:Z520_00145"/>
<dbReference type="InterPro" id="IPR031348">
    <property type="entry name" value="PigL_N"/>
</dbReference>
<dbReference type="GeneID" id="27705891"/>
<dbReference type="AlphaFoldDB" id="A0A0D2L346"/>
<dbReference type="Pfam" id="PF17111">
    <property type="entry name" value="PigL_N"/>
    <property type="match status" value="1"/>
</dbReference>
<accession>A0A0D2L346</accession>
<feature type="domain" description="Azaphilone pigments biosynthesis cluster protein L N-terminal" evidence="1">
    <location>
        <begin position="15"/>
        <end position="198"/>
    </location>
</feature>
<protein>
    <recommendedName>
        <fullName evidence="1">Azaphilone pigments biosynthesis cluster protein L N-terminal domain-containing protein</fullName>
    </recommendedName>
</protein>
<reference evidence="2 3" key="1">
    <citation type="submission" date="2015-01" db="EMBL/GenBank/DDBJ databases">
        <title>The Genome Sequence of Fonsecaea multimorphosa CBS 102226.</title>
        <authorList>
            <consortium name="The Broad Institute Genomics Platform"/>
            <person name="Cuomo C."/>
            <person name="de Hoog S."/>
            <person name="Gorbushina A."/>
            <person name="Stielow B."/>
            <person name="Teixiera M."/>
            <person name="Abouelleil A."/>
            <person name="Chapman S.B."/>
            <person name="Priest M."/>
            <person name="Young S.K."/>
            <person name="Wortman J."/>
            <person name="Nusbaum C."/>
            <person name="Birren B."/>
        </authorList>
    </citation>
    <scope>NUCLEOTIDE SEQUENCE [LARGE SCALE GENOMIC DNA]</scope>
    <source>
        <strain evidence="2 3">CBS 102226</strain>
    </source>
</reference>
<dbReference type="EMBL" id="KN848062">
    <property type="protein sequence ID" value="KIY03454.1"/>
    <property type="molecule type" value="Genomic_DNA"/>
</dbReference>
<dbReference type="RefSeq" id="XP_016637576.1">
    <property type="nucleotide sequence ID" value="XM_016770666.1"/>
</dbReference>
<keyword evidence="3" id="KW-1185">Reference proteome</keyword>
<sequence>MSGVEAVFGLAASGAGLLSLSIQLVECAAKLKRIYHAARDAPRIIARLQLGLETMALALRQLEQRRQQRTASDALLARCIVECELHTAEIQELIDKMEDRLSKDAKIGGRLYAAFKQRDVKELLDGLEKAKSSLELAYMMYLGEEQMRRDQAYTDMLALHGTLINGLQAQVSAGNASLSQQLTLLVQPSIISSKQTNTNTTTTASGPVVARILETETNGTGQVLSDARVIDRASQYGQGGPPSVRDVKRKNNKPRFRATVRLPSFLTNRIFNLAVIQAQGGWSIHLRTFNHVREDSLIFHYSNIGNLEGMKRLIESGRATPLDAVYGRPWGLGGWQTLVEVRTSTRDSIFEGRSLTMSVTSFSKLRIQDIWTFASTFSVKQLSRTTGKG</sequence>
<dbReference type="OrthoDB" id="3200163at2759"/>